<protein>
    <submittedName>
        <fullName evidence="1">Uncharacterized protein</fullName>
    </submittedName>
</protein>
<accession>A0A2G9R9A8</accession>
<sequence length="210" mass="24986">YTFCCNIFTCGLQPKRFSTYEYPSLNIRKDSSSVSLTGCTKWVGNGKPILKMKNTLGQKPKPRPKMTVFKKYFYTGDGQKLGTWYRRWSETGGMVQEMVRDCKNGTGDGQRQQTWYRRWSETTDMVQDMVRDCGHNTGDSQRLGTWYRRWPEMVQEMDRDCRHGTGDGQRLQTWYRRWSETADVVQEMARDCRRGTRDGQRLQTWYRRWS</sequence>
<dbReference type="Proteomes" id="UP000228934">
    <property type="component" value="Unassembled WGS sequence"/>
</dbReference>
<feature type="non-terminal residue" evidence="1">
    <location>
        <position position="1"/>
    </location>
</feature>
<dbReference type="AlphaFoldDB" id="A0A2G9R9A8"/>
<proteinExistence type="predicted"/>
<organism evidence="1 2">
    <name type="scientific">Aquarana catesbeiana</name>
    <name type="common">American bullfrog</name>
    <name type="synonym">Rana catesbeiana</name>
    <dbReference type="NCBI Taxonomy" id="8400"/>
    <lineage>
        <taxon>Eukaryota</taxon>
        <taxon>Metazoa</taxon>
        <taxon>Chordata</taxon>
        <taxon>Craniata</taxon>
        <taxon>Vertebrata</taxon>
        <taxon>Euteleostomi</taxon>
        <taxon>Amphibia</taxon>
        <taxon>Batrachia</taxon>
        <taxon>Anura</taxon>
        <taxon>Neobatrachia</taxon>
        <taxon>Ranoidea</taxon>
        <taxon>Ranidae</taxon>
        <taxon>Aquarana</taxon>
    </lineage>
</organism>
<dbReference type="EMBL" id="KV958772">
    <property type="protein sequence ID" value="PIO24375.1"/>
    <property type="molecule type" value="Genomic_DNA"/>
</dbReference>
<evidence type="ECO:0000313" key="2">
    <source>
        <dbReference type="Proteomes" id="UP000228934"/>
    </source>
</evidence>
<keyword evidence="2" id="KW-1185">Reference proteome</keyword>
<reference evidence="2" key="1">
    <citation type="journal article" date="2017" name="Nat. Commun.">
        <title>The North American bullfrog draft genome provides insight into hormonal regulation of long noncoding RNA.</title>
        <authorList>
            <person name="Hammond S.A."/>
            <person name="Warren R.L."/>
            <person name="Vandervalk B.P."/>
            <person name="Kucuk E."/>
            <person name="Khan H."/>
            <person name="Gibb E.A."/>
            <person name="Pandoh P."/>
            <person name="Kirk H."/>
            <person name="Zhao Y."/>
            <person name="Jones M."/>
            <person name="Mungall A.J."/>
            <person name="Coope R."/>
            <person name="Pleasance S."/>
            <person name="Moore R.A."/>
            <person name="Holt R.A."/>
            <person name="Round J.M."/>
            <person name="Ohora S."/>
            <person name="Walle B.V."/>
            <person name="Veldhoen N."/>
            <person name="Helbing C.C."/>
            <person name="Birol I."/>
        </authorList>
    </citation>
    <scope>NUCLEOTIDE SEQUENCE [LARGE SCALE GENOMIC DNA]</scope>
</reference>
<evidence type="ECO:0000313" key="1">
    <source>
        <dbReference type="EMBL" id="PIO24375.1"/>
    </source>
</evidence>
<name>A0A2G9R9A8_AQUCT</name>
<gene>
    <name evidence="1" type="ORF">AB205_0161550</name>
</gene>